<dbReference type="Gene3D" id="3.30.360.10">
    <property type="entry name" value="Dihydrodipicolinate Reductase, domain 2"/>
    <property type="match status" value="1"/>
</dbReference>
<gene>
    <name evidence="3" type="primary">gfo_1</name>
    <name evidence="3" type="ORF">Pan189_13550</name>
</gene>
<dbReference type="Proteomes" id="UP000317318">
    <property type="component" value="Chromosome"/>
</dbReference>
<keyword evidence="3" id="KW-0560">Oxidoreductase</keyword>
<evidence type="ECO:0000313" key="4">
    <source>
        <dbReference type="Proteomes" id="UP000317318"/>
    </source>
</evidence>
<dbReference type="EMBL" id="CP036268">
    <property type="protein sequence ID" value="QDT36991.1"/>
    <property type="molecule type" value="Genomic_DNA"/>
</dbReference>
<dbReference type="KEGG" id="svp:Pan189_13550"/>
<dbReference type="AlphaFoldDB" id="A0A517QZD2"/>
<evidence type="ECO:0000259" key="1">
    <source>
        <dbReference type="Pfam" id="PF01408"/>
    </source>
</evidence>
<proteinExistence type="predicted"/>
<dbReference type="InterPro" id="IPR055170">
    <property type="entry name" value="GFO_IDH_MocA-like_dom"/>
</dbReference>
<dbReference type="Pfam" id="PF22725">
    <property type="entry name" value="GFO_IDH_MocA_C3"/>
    <property type="match status" value="1"/>
</dbReference>
<dbReference type="PANTHER" id="PTHR46368:SF4">
    <property type="entry name" value="OS10G0403700 PROTEIN"/>
    <property type="match status" value="1"/>
</dbReference>
<sequence length="340" mass="37260">MNGSTDQPEAKPVSFGVLGTGRIATKVGAAIRGCSASKLEAVASRSEERARSWADENKAGRSFDSYDALLDDPAVEAVYIALPPSLHREWTIAAAERGKHVLCEKPLAMNAAEGEEMIAACAEAGVQLMDGVMWLHTPRARDMRNVLDDELLGPIRRVTSAFTFHGLPGWEPATELRLRPESGGGSLFDLGWYNVGVSLWAFGKLPERVWATARFEHGVDVEASGVMWFEGGGVASFDCGFDTAMRKWFEAGGTHASLICDDFVRAWKPEKPRFWIHDSGGKSSEHISESSDQIEDMVADFCQCVRDDLDPRWGQISLQTQRVVDALLESARRGETIDLG</sequence>
<dbReference type="Pfam" id="PF01408">
    <property type="entry name" value="GFO_IDH_MocA"/>
    <property type="match status" value="1"/>
</dbReference>
<evidence type="ECO:0000313" key="3">
    <source>
        <dbReference type="EMBL" id="QDT36991.1"/>
    </source>
</evidence>
<dbReference type="InterPro" id="IPR036291">
    <property type="entry name" value="NAD(P)-bd_dom_sf"/>
</dbReference>
<dbReference type="EC" id="1.1.99.28" evidence="3"/>
<dbReference type="Gene3D" id="3.40.50.720">
    <property type="entry name" value="NAD(P)-binding Rossmann-like Domain"/>
    <property type="match status" value="1"/>
</dbReference>
<reference evidence="3 4" key="1">
    <citation type="submission" date="2019-02" db="EMBL/GenBank/DDBJ databases">
        <title>Deep-cultivation of Planctomycetes and their phenomic and genomic characterization uncovers novel biology.</title>
        <authorList>
            <person name="Wiegand S."/>
            <person name="Jogler M."/>
            <person name="Boedeker C."/>
            <person name="Pinto D."/>
            <person name="Vollmers J."/>
            <person name="Rivas-Marin E."/>
            <person name="Kohn T."/>
            <person name="Peeters S.H."/>
            <person name="Heuer A."/>
            <person name="Rast P."/>
            <person name="Oberbeckmann S."/>
            <person name="Bunk B."/>
            <person name="Jeske O."/>
            <person name="Meyerdierks A."/>
            <person name="Storesund J.E."/>
            <person name="Kallscheuer N."/>
            <person name="Luecker S."/>
            <person name="Lage O.M."/>
            <person name="Pohl T."/>
            <person name="Merkel B.J."/>
            <person name="Hornburger P."/>
            <person name="Mueller R.-W."/>
            <person name="Bruemmer F."/>
            <person name="Labrenz M."/>
            <person name="Spormann A.M."/>
            <person name="Op den Camp H."/>
            <person name="Overmann J."/>
            <person name="Amann R."/>
            <person name="Jetten M.S.M."/>
            <person name="Mascher T."/>
            <person name="Medema M.H."/>
            <person name="Devos D.P."/>
            <person name="Kaster A.-K."/>
            <person name="Ovreas L."/>
            <person name="Rohde M."/>
            <person name="Galperin M.Y."/>
            <person name="Jogler C."/>
        </authorList>
    </citation>
    <scope>NUCLEOTIDE SEQUENCE [LARGE SCALE GENOMIC DNA]</scope>
    <source>
        <strain evidence="3 4">Pan189</strain>
    </source>
</reference>
<dbReference type="GO" id="GO:0000166">
    <property type="term" value="F:nucleotide binding"/>
    <property type="evidence" value="ECO:0007669"/>
    <property type="project" value="InterPro"/>
</dbReference>
<dbReference type="GO" id="GO:0047061">
    <property type="term" value="F:glucose-fructose oxidoreductase activity"/>
    <property type="evidence" value="ECO:0007669"/>
    <property type="project" value="UniProtKB-EC"/>
</dbReference>
<dbReference type="RefSeq" id="WP_145363146.1">
    <property type="nucleotide sequence ID" value="NZ_CP036268.1"/>
</dbReference>
<accession>A0A517QZD2</accession>
<dbReference type="PANTHER" id="PTHR46368">
    <property type="match status" value="1"/>
</dbReference>
<dbReference type="OrthoDB" id="9783105at2"/>
<keyword evidence="4" id="KW-1185">Reference proteome</keyword>
<feature type="domain" description="GFO/IDH/MocA-like oxidoreductase" evidence="2">
    <location>
        <begin position="141"/>
        <end position="258"/>
    </location>
</feature>
<dbReference type="InterPro" id="IPR000683">
    <property type="entry name" value="Gfo/Idh/MocA-like_OxRdtase_N"/>
</dbReference>
<evidence type="ECO:0000259" key="2">
    <source>
        <dbReference type="Pfam" id="PF22725"/>
    </source>
</evidence>
<dbReference type="SUPFAM" id="SSF51735">
    <property type="entry name" value="NAD(P)-binding Rossmann-fold domains"/>
    <property type="match status" value="1"/>
</dbReference>
<dbReference type="SUPFAM" id="SSF55347">
    <property type="entry name" value="Glyceraldehyde-3-phosphate dehydrogenase-like, C-terminal domain"/>
    <property type="match status" value="1"/>
</dbReference>
<protein>
    <submittedName>
        <fullName evidence="3">Glucose--fructose oxidoreductase</fullName>
        <ecNumber evidence="3">1.1.99.28</ecNumber>
    </submittedName>
</protein>
<feature type="domain" description="Gfo/Idh/MocA-like oxidoreductase N-terminal" evidence="1">
    <location>
        <begin position="14"/>
        <end position="129"/>
    </location>
</feature>
<name>A0A517QZD2_9PLAN</name>
<organism evidence="3 4">
    <name type="scientific">Stratiformator vulcanicus</name>
    <dbReference type="NCBI Taxonomy" id="2527980"/>
    <lineage>
        <taxon>Bacteria</taxon>
        <taxon>Pseudomonadati</taxon>
        <taxon>Planctomycetota</taxon>
        <taxon>Planctomycetia</taxon>
        <taxon>Planctomycetales</taxon>
        <taxon>Planctomycetaceae</taxon>
        <taxon>Stratiformator</taxon>
    </lineage>
</organism>